<gene>
    <name evidence="6" type="ORF">PGLA1383_LOCUS10360</name>
</gene>
<dbReference type="InterPro" id="IPR050168">
    <property type="entry name" value="AAA_ATPase_domain"/>
</dbReference>
<dbReference type="Pfam" id="PF02359">
    <property type="entry name" value="CDC48_N"/>
    <property type="match status" value="1"/>
</dbReference>
<dbReference type="Pfam" id="PF02933">
    <property type="entry name" value="CDC48_2"/>
    <property type="match status" value="1"/>
</dbReference>
<keyword evidence="1" id="KW-0547">Nucleotide-binding</keyword>
<dbReference type="OrthoDB" id="429235at2759"/>
<dbReference type="GO" id="GO:0005634">
    <property type="term" value="C:nucleus"/>
    <property type="evidence" value="ECO:0007669"/>
    <property type="project" value="TreeGrafter"/>
</dbReference>
<feature type="compositionally biased region" description="Low complexity" evidence="3">
    <location>
        <begin position="11"/>
        <end position="22"/>
    </location>
</feature>
<dbReference type="GO" id="GO:0005829">
    <property type="term" value="C:cytosol"/>
    <property type="evidence" value="ECO:0007669"/>
    <property type="project" value="TreeGrafter"/>
</dbReference>
<accession>A0A813DSN4</accession>
<keyword evidence="7" id="KW-1185">Reference proteome</keyword>
<protein>
    <submittedName>
        <fullName evidence="6">Uncharacterized protein</fullName>
    </submittedName>
</protein>
<reference evidence="6" key="1">
    <citation type="submission" date="2021-02" db="EMBL/GenBank/DDBJ databases">
        <authorList>
            <person name="Dougan E. K."/>
            <person name="Rhodes N."/>
            <person name="Thang M."/>
            <person name="Chan C."/>
        </authorList>
    </citation>
    <scope>NUCLEOTIDE SEQUENCE</scope>
</reference>
<dbReference type="SUPFAM" id="SSF54585">
    <property type="entry name" value="Cdc48 domain 2-like"/>
    <property type="match status" value="1"/>
</dbReference>
<feature type="compositionally biased region" description="Polar residues" evidence="3">
    <location>
        <begin position="1"/>
        <end position="10"/>
    </location>
</feature>
<dbReference type="SUPFAM" id="SSF50692">
    <property type="entry name" value="ADC-like"/>
    <property type="match status" value="1"/>
</dbReference>
<dbReference type="GO" id="GO:0031593">
    <property type="term" value="F:polyubiquitin modification-dependent protein binding"/>
    <property type="evidence" value="ECO:0007669"/>
    <property type="project" value="TreeGrafter"/>
</dbReference>
<dbReference type="AlphaFoldDB" id="A0A813DSN4"/>
<evidence type="ECO:0000259" key="5">
    <source>
        <dbReference type="SMART" id="SM01073"/>
    </source>
</evidence>
<dbReference type="GO" id="GO:0016887">
    <property type="term" value="F:ATP hydrolysis activity"/>
    <property type="evidence" value="ECO:0007669"/>
    <property type="project" value="TreeGrafter"/>
</dbReference>
<evidence type="ECO:0000256" key="3">
    <source>
        <dbReference type="SAM" id="MobiDB-lite"/>
    </source>
</evidence>
<dbReference type="EMBL" id="CAJNNV010005137">
    <property type="protein sequence ID" value="CAE8591694.1"/>
    <property type="molecule type" value="Genomic_DNA"/>
</dbReference>
<evidence type="ECO:0000256" key="1">
    <source>
        <dbReference type="ARBA" id="ARBA00022741"/>
    </source>
</evidence>
<proteinExistence type="predicted"/>
<evidence type="ECO:0000256" key="2">
    <source>
        <dbReference type="ARBA" id="ARBA00022840"/>
    </source>
</evidence>
<dbReference type="FunFam" id="2.40.40.20:FF:000003">
    <property type="entry name" value="Transitional endoplasmic reticulum ATPase"/>
    <property type="match status" value="1"/>
</dbReference>
<dbReference type="GO" id="GO:0030970">
    <property type="term" value="P:retrograde protein transport, ER to cytosol"/>
    <property type="evidence" value="ECO:0007669"/>
    <property type="project" value="TreeGrafter"/>
</dbReference>
<dbReference type="InterPro" id="IPR003338">
    <property type="entry name" value="CDC4_N-term_subdom"/>
</dbReference>
<dbReference type="PANTHER" id="PTHR23077">
    <property type="entry name" value="AAA-FAMILY ATPASE"/>
    <property type="match status" value="1"/>
</dbReference>
<name>A0A813DSN4_POLGL</name>
<evidence type="ECO:0000259" key="4">
    <source>
        <dbReference type="SMART" id="SM01072"/>
    </source>
</evidence>
<dbReference type="SMART" id="SM01072">
    <property type="entry name" value="CDC48_2"/>
    <property type="match status" value="1"/>
</dbReference>
<dbReference type="InterPro" id="IPR009010">
    <property type="entry name" value="Asp_de-COase-like_dom_sf"/>
</dbReference>
<dbReference type="GO" id="GO:0005524">
    <property type="term" value="F:ATP binding"/>
    <property type="evidence" value="ECO:0007669"/>
    <property type="project" value="UniProtKB-KW"/>
</dbReference>
<dbReference type="GO" id="GO:0097352">
    <property type="term" value="P:autophagosome maturation"/>
    <property type="evidence" value="ECO:0007669"/>
    <property type="project" value="TreeGrafter"/>
</dbReference>
<dbReference type="InterPro" id="IPR029067">
    <property type="entry name" value="CDC48_domain_2-like_sf"/>
</dbReference>
<feature type="non-terminal residue" evidence="6">
    <location>
        <position position="240"/>
    </location>
</feature>
<evidence type="ECO:0000313" key="6">
    <source>
        <dbReference type="EMBL" id="CAE8591694.1"/>
    </source>
</evidence>
<comment type="caution">
    <text evidence="6">The sequence shown here is derived from an EMBL/GenBank/DDBJ whole genome shotgun (WGS) entry which is preliminary data.</text>
</comment>
<dbReference type="SMART" id="SM01073">
    <property type="entry name" value="CDC48_N"/>
    <property type="match status" value="1"/>
</dbReference>
<dbReference type="Proteomes" id="UP000654075">
    <property type="component" value="Unassembled WGS sequence"/>
</dbReference>
<organism evidence="6 7">
    <name type="scientific">Polarella glacialis</name>
    <name type="common">Dinoflagellate</name>
    <dbReference type="NCBI Taxonomy" id="89957"/>
    <lineage>
        <taxon>Eukaryota</taxon>
        <taxon>Sar</taxon>
        <taxon>Alveolata</taxon>
        <taxon>Dinophyceae</taxon>
        <taxon>Suessiales</taxon>
        <taxon>Suessiaceae</taxon>
        <taxon>Polarella</taxon>
    </lineage>
</organism>
<dbReference type="GO" id="GO:0051228">
    <property type="term" value="P:mitotic spindle disassembly"/>
    <property type="evidence" value="ECO:0007669"/>
    <property type="project" value="TreeGrafter"/>
</dbReference>
<dbReference type="FunFam" id="3.10.330.10:FF:000001">
    <property type="entry name" value="Cell division control 48"/>
    <property type="match status" value="1"/>
</dbReference>
<evidence type="ECO:0000313" key="7">
    <source>
        <dbReference type="Proteomes" id="UP000654075"/>
    </source>
</evidence>
<dbReference type="Gene3D" id="3.10.330.10">
    <property type="match status" value="1"/>
</dbReference>
<dbReference type="OMA" id="NTRCNIG"/>
<dbReference type="PANTHER" id="PTHR23077:SF171">
    <property type="entry name" value="NUCLEAR VALOSIN-CONTAINING PROTEIN-LIKE"/>
    <property type="match status" value="1"/>
</dbReference>
<dbReference type="GO" id="GO:0034098">
    <property type="term" value="C:VCP-NPL4-UFD1 AAA ATPase complex"/>
    <property type="evidence" value="ECO:0007669"/>
    <property type="project" value="TreeGrafter"/>
</dbReference>
<feature type="domain" description="CDC48" evidence="4">
    <location>
        <begin position="138"/>
        <end position="204"/>
    </location>
</feature>
<dbReference type="Gene3D" id="2.40.40.20">
    <property type="match status" value="1"/>
</dbReference>
<dbReference type="InterPro" id="IPR004201">
    <property type="entry name" value="Cdc48_dom2"/>
</dbReference>
<feature type="domain" description="CDC48 N-terminal subdomain" evidence="5">
    <location>
        <begin position="38"/>
        <end position="121"/>
    </location>
</feature>
<feature type="region of interest" description="Disordered" evidence="3">
    <location>
        <begin position="1"/>
        <end position="37"/>
    </location>
</feature>
<keyword evidence="2" id="KW-0067">ATP-binding</keyword>
<sequence length="240" mass="26757">MSETSTQQVSPQLQQPAPADAQGLGGNKLPQKKRSPNRLIVDEALNDDNSVVTLSQQKMEELNLFRGDNVLLKGKKRRDTVCIVLADENLDNSKIGINKVVRQNLRVRLGDVVSVHACGDVPYGKRVHVLPLDDTIEGITGNLFDTYLKSYFLEAYRPARTGDLFLVRGGFRPVEFKVVAVDPGDFVIVAPDTIIHCEGEPIRREDEERLVDVGYDDIGGCRKVMAQIREMIELPLRHPA</sequence>